<evidence type="ECO:0000313" key="1">
    <source>
        <dbReference type="EMBL" id="KAJ3012940.1"/>
    </source>
</evidence>
<dbReference type="Proteomes" id="UP001144978">
    <property type="component" value="Unassembled WGS sequence"/>
</dbReference>
<sequence length="83" mass="8608">MFFSIVALAVAAVGQTVFANPLAIRTTNVGSSFPKSELNVELVAPHSNVTFGHNGLHPDATQATFPADLLLCTDSLCGACTAF</sequence>
<protein>
    <submittedName>
        <fullName evidence="1">Uncharacterized protein</fullName>
    </submittedName>
</protein>
<name>A0ACC1Q7X6_9APHY</name>
<proteinExistence type="predicted"/>
<keyword evidence="2" id="KW-1185">Reference proteome</keyword>
<reference evidence="1" key="1">
    <citation type="submission" date="2022-08" db="EMBL/GenBank/DDBJ databases">
        <title>Genome Sequence of Pycnoporus sanguineus.</title>
        <authorList>
            <person name="Buettner E."/>
        </authorList>
    </citation>
    <scope>NUCLEOTIDE SEQUENCE</scope>
    <source>
        <strain evidence="1">CG-C14</strain>
    </source>
</reference>
<accession>A0ACC1Q7X6</accession>
<organism evidence="1 2">
    <name type="scientific">Trametes sanguinea</name>
    <dbReference type="NCBI Taxonomy" id="158606"/>
    <lineage>
        <taxon>Eukaryota</taxon>
        <taxon>Fungi</taxon>
        <taxon>Dikarya</taxon>
        <taxon>Basidiomycota</taxon>
        <taxon>Agaricomycotina</taxon>
        <taxon>Agaricomycetes</taxon>
        <taxon>Polyporales</taxon>
        <taxon>Polyporaceae</taxon>
        <taxon>Trametes</taxon>
    </lineage>
</organism>
<comment type="caution">
    <text evidence="1">The sequence shown here is derived from an EMBL/GenBank/DDBJ whole genome shotgun (WGS) entry which is preliminary data.</text>
</comment>
<evidence type="ECO:0000313" key="2">
    <source>
        <dbReference type="Proteomes" id="UP001144978"/>
    </source>
</evidence>
<dbReference type="EMBL" id="JANSHE010000298">
    <property type="protein sequence ID" value="KAJ3012940.1"/>
    <property type="molecule type" value="Genomic_DNA"/>
</dbReference>
<gene>
    <name evidence="1" type="ORF">NUW54_g1732</name>
</gene>